<keyword evidence="2 5" id="KW-0689">Ribosomal protein</keyword>
<dbReference type="InterPro" id="IPR000271">
    <property type="entry name" value="Ribosomal_bL34"/>
</dbReference>
<dbReference type="GO" id="GO:0005840">
    <property type="term" value="C:ribosome"/>
    <property type="evidence" value="ECO:0007669"/>
    <property type="project" value="UniProtKB-KW"/>
</dbReference>
<feature type="compositionally biased region" description="Basic residues" evidence="6">
    <location>
        <begin position="1"/>
        <end position="16"/>
    </location>
</feature>
<proteinExistence type="inferred from homology"/>
<dbReference type="GO" id="GO:0003735">
    <property type="term" value="F:structural constituent of ribosome"/>
    <property type="evidence" value="ECO:0007669"/>
    <property type="project" value="InterPro"/>
</dbReference>
<organism evidence="7 8">
    <name type="scientific">Gracilimonas sediminicola</name>
    <dbReference type="NCBI Taxonomy" id="2952158"/>
    <lineage>
        <taxon>Bacteria</taxon>
        <taxon>Pseudomonadati</taxon>
        <taxon>Balneolota</taxon>
        <taxon>Balneolia</taxon>
        <taxon>Balneolales</taxon>
        <taxon>Balneolaceae</taxon>
        <taxon>Gracilimonas</taxon>
    </lineage>
</organism>
<name>A0A9X2RCS9_9BACT</name>
<evidence type="ECO:0000256" key="3">
    <source>
        <dbReference type="ARBA" id="ARBA00023274"/>
    </source>
</evidence>
<dbReference type="GO" id="GO:0006412">
    <property type="term" value="P:translation"/>
    <property type="evidence" value="ECO:0007669"/>
    <property type="project" value="UniProtKB-UniRule"/>
</dbReference>
<dbReference type="RefSeq" id="WP_255133485.1">
    <property type="nucleotide sequence ID" value="NZ_CP175953.1"/>
</dbReference>
<evidence type="ECO:0000313" key="8">
    <source>
        <dbReference type="Proteomes" id="UP001139125"/>
    </source>
</evidence>
<feature type="region of interest" description="Disordered" evidence="6">
    <location>
        <begin position="1"/>
        <end position="52"/>
    </location>
</feature>
<protein>
    <recommendedName>
        <fullName evidence="4 5">Large ribosomal subunit protein bL34</fullName>
    </recommendedName>
</protein>
<sequence>MKRTYQPSNKKRKNKHGFRERMSTKNGRKTLKNRRKKGRHKLTVSDERKGAK</sequence>
<dbReference type="AlphaFoldDB" id="A0A9X2RCS9"/>
<dbReference type="Gene3D" id="1.10.287.3980">
    <property type="match status" value="1"/>
</dbReference>
<accession>A0A9X2RCS9</accession>
<feature type="compositionally biased region" description="Basic and acidic residues" evidence="6">
    <location>
        <begin position="43"/>
        <end position="52"/>
    </location>
</feature>
<dbReference type="GO" id="GO:1990904">
    <property type="term" value="C:ribonucleoprotein complex"/>
    <property type="evidence" value="ECO:0007669"/>
    <property type="project" value="UniProtKB-KW"/>
</dbReference>
<dbReference type="FunFam" id="1.10.287.3980:FF:000001">
    <property type="entry name" value="Mitochondrial ribosomal protein L34"/>
    <property type="match status" value="1"/>
</dbReference>
<dbReference type="PROSITE" id="PS00784">
    <property type="entry name" value="RIBOSOMAL_L34"/>
    <property type="match status" value="1"/>
</dbReference>
<dbReference type="Proteomes" id="UP001139125">
    <property type="component" value="Unassembled WGS sequence"/>
</dbReference>
<dbReference type="Pfam" id="PF00468">
    <property type="entry name" value="Ribosomal_L34"/>
    <property type="match status" value="1"/>
</dbReference>
<evidence type="ECO:0000256" key="6">
    <source>
        <dbReference type="SAM" id="MobiDB-lite"/>
    </source>
</evidence>
<keyword evidence="8" id="KW-1185">Reference proteome</keyword>
<comment type="similarity">
    <text evidence="1 5">Belongs to the bacterial ribosomal protein bL34 family.</text>
</comment>
<dbReference type="PANTHER" id="PTHR14503">
    <property type="entry name" value="MITOCHONDRIAL RIBOSOMAL PROTEIN 34 FAMILY MEMBER"/>
    <property type="match status" value="1"/>
</dbReference>
<feature type="compositionally biased region" description="Basic residues" evidence="6">
    <location>
        <begin position="26"/>
        <end position="42"/>
    </location>
</feature>
<evidence type="ECO:0000256" key="4">
    <source>
        <dbReference type="ARBA" id="ARBA00035177"/>
    </source>
</evidence>
<dbReference type="InterPro" id="IPR020939">
    <property type="entry name" value="Ribosomal_bL34_CS"/>
</dbReference>
<evidence type="ECO:0000256" key="2">
    <source>
        <dbReference type="ARBA" id="ARBA00022980"/>
    </source>
</evidence>
<dbReference type="HAMAP" id="MF_00391">
    <property type="entry name" value="Ribosomal_bL34"/>
    <property type="match status" value="1"/>
</dbReference>
<dbReference type="PANTHER" id="PTHR14503:SF4">
    <property type="entry name" value="LARGE RIBOSOMAL SUBUNIT PROTEIN BL34M"/>
    <property type="match status" value="1"/>
</dbReference>
<evidence type="ECO:0000256" key="1">
    <source>
        <dbReference type="ARBA" id="ARBA00010111"/>
    </source>
</evidence>
<gene>
    <name evidence="5 7" type="primary">rpmH</name>
    <name evidence="7" type="ORF">NM125_05100</name>
</gene>
<evidence type="ECO:0000256" key="5">
    <source>
        <dbReference type="HAMAP-Rule" id="MF_00391"/>
    </source>
</evidence>
<evidence type="ECO:0000313" key="7">
    <source>
        <dbReference type="EMBL" id="MCP9290951.1"/>
    </source>
</evidence>
<dbReference type="EMBL" id="JANDBC010000001">
    <property type="protein sequence ID" value="MCP9290951.1"/>
    <property type="molecule type" value="Genomic_DNA"/>
</dbReference>
<reference evidence="7" key="1">
    <citation type="submission" date="2022-06" db="EMBL/GenBank/DDBJ databases">
        <title>Gracilimonas sp. CAU 1638 isolated from sea sediment.</title>
        <authorList>
            <person name="Kim W."/>
        </authorList>
    </citation>
    <scope>NUCLEOTIDE SEQUENCE</scope>
    <source>
        <strain evidence="7">CAU 1638</strain>
    </source>
</reference>
<keyword evidence="3 5" id="KW-0687">Ribonucleoprotein</keyword>
<dbReference type="NCBIfam" id="TIGR01030">
    <property type="entry name" value="rpmH_bact"/>
    <property type="match status" value="1"/>
</dbReference>
<comment type="caution">
    <text evidence="7">The sequence shown here is derived from an EMBL/GenBank/DDBJ whole genome shotgun (WGS) entry which is preliminary data.</text>
</comment>